<dbReference type="eggNOG" id="KOG0017">
    <property type="taxonomic scope" value="Eukaryota"/>
</dbReference>
<accession>A0A1U7VES5</accession>
<dbReference type="GO" id="GO:0003824">
    <property type="term" value="F:catalytic activity"/>
    <property type="evidence" value="ECO:0007669"/>
    <property type="project" value="UniProtKB-KW"/>
</dbReference>
<dbReference type="InterPro" id="IPR041577">
    <property type="entry name" value="RT_RNaseH_2"/>
</dbReference>
<dbReference type="Proteomes" id="UP000189701">
    <property type="component" value="Unplaced"/>
</dbReference>
<dbReference type="InterPro" id="IPR043502">
    <property type="entry name" value="DNA/RNA_pol_sf"/>
</dbReference>
<evidence type="ECO:0000259" key="2">
    <source>
        <dbReference type="Pfam" id="PF17919"/>
    </source>
</evidence>
<keyword evidence="3" id="KW-1185">Reference proteome</keyword>
<protein>
    <submittedName>
        <fullName evidence="4">Uncharacterized protein LOC104212685</fullName>
    </submittedName>
</protein>
<dbReference type="InterPro" id="IPR050951">
    <property type="entry name" value="Retrovirus_Pol_polyprotein"/>
</dbReference>
<dbReference type="STRING" id="4096.A0A1U7VES5"/>
<dbReference type="PANTHER" id="PTHR37984:SF5">
    <property type="entry name" value="PROTEIN NYNRIN-LIKE"/>
    <property type="match status" value="1"/>
</dbReference>
<keyword evidence="1" id="KW-0511">Multifunctional enzyme</keyword>
<dbReference type="AlphaFoldDB" id="A0A1U7VES5"/>
<sequence length="233" mass="26039">MSWLVHFILPGFLPPSGLHSSLTARWNSMVIFTEQHSCHPSELVAIFDPTAVRALWFPRQVVVLLKGSWSNGLESFSIPGFPYGDHDIWHGNVEIILHWAGFLCQLYLVRSGSTEGSSRTFPSNYFPTVASTLVAPITECLKGGMLKWNQAAQKSFELIKKMTQALILQLPNFDVLFEVECDASGVGVGGVLRQESKPVAYFSDKLSGSKLKHSTYETEFYAIVRVLQLFIIK</sequence>
<reference evidence="3" key="1">
    <citation type="journal article" date="2013" name="Genome Biol.">
        <title>Reference genomes and transcriptomes of Nicotiana sylvestris and Nicotiana tomentosiformis.</title>
        <authorList>
            <person name="Sierro N."/>
            <person name="Battey J.N."/>
            <person name="Ouadi S."/>
            <person name="Bovet L."/>
            <person name="Goepfert S."/>
            <person name="Bakaher N."/>
            <person name="Peitsch M.C."/>
            <person name="Ivanov N.V."/>
        </authorList>
    </citation>
    <scope>NUCLEOTIDE SEQUENCE [LARGE SCALE GENOMIC DNA]</scope>
</reference>
<dbReference type="SUPFAM" id="SSF56672">
    <property type="entry name" value="DNA/RNA polymerases"/>
    <property type="match status" value="1"/>
</dbReference>
<proteinExistence type="predicted"/>
<dbReference type="Pfam" id="PF17919">
    <property type="entry name" value="RT_RNaseH_2"/>
    <property type="match status" value="1"/>
</dbReference>
<reference evidence="4" key="2">
    <citation type="submission" date="2025-08" db="UniProtKB">
        <authorList>
            <consortium name="RefSeq"/>
        </authorList>
    </citation>
    <scope>IDENTIFICATION</scope>
    <source>
        <tissue evidence="4">Leaf</tissue>
    </source>
</reference>
<evidence type="ECO:0000313" key="4">
    <source>
        <dbReference type="RefSeq" id="XP_009760330.1"/>
    </source>
</evidence>
<dbReference type="PANTHER" id="PTHR37984">
    <property type="entry name" value="PROTEIN CBG26694"/>
    <property type="match status" value="1"/>
</dbReference>
<gene>
    <name evidence="4" type="primary">LOC104212685</name>
</gene>
<name>A0A1U7VES5_NICSY</name>
<evidence type="ECO:0000256" key="1">
    <source>
        <dbReference type="ARBA" id="ARBA00023268"/>
    </source>
</evidence>
<dbReference type="RefSeq" id="XP_009760330.1">
    <property type="nucleotide sequence ID" value="XM_009762028.1"/>
</dbReference>
<evidence type="ECO:0000313" key="3">
    <source>
        <dbReference type="Proteomes" id="UP000189701"/>
    </source>
</evidence>
<feature type="domain" description="Reverse transcriptase/retrotransposon-derived protein RNase H-like" evidence="2">
    <location>
        <begin position="148"/>
        <end position="230"/>
    </location>
</feature>
<organism evidence="3 4">
    <name type="scientific">Nicotiana sylvestris</name>
    <name type="common">Wood tobacco</name>
    <name type="synonym">South American tobacco</name>
    <dbReference type="NCBI Taxonomy" id="4096"/>
    <lineage>
        <taxon>Eukaryota</taxon>
        <taxon>Viridiplantae</taxon>
        <taxon>Streptophyta</taxon>
        <taxon>Embryophyta</taxon>
        <taxon>Tracheophyta</taxon>
        <taxon>Spermatophyta</taxon>
        <taxon>Magnoliopsida</taxon>
        <taxon>eudicotyledons</taxon>
        <taxon>Gunneridae</taxon>
        <taxon>Pentapetalae</taxon>
        <taxon>asterids</taxon>
        <taxon>lamiids</taxon>
        <taxon>Solanales</taxon>
        <taxon>Solanaceae</taxon>
        <taxon>Nicotianoideae</taxon>
        <taxon>Nicotianeae</taxon>
        <taxon>Nicotiana</taxon>
    </lineage>
</organism>